<dbReference type="AlphaFoldDB" id="A0A2R3MSR8"/>
<sequence>MEVKKYLKNYWSNLLILIMTIVGAMFIFRSIKSYSVEKEDCDSCMMVTTSPRVVSGSVEWQDSICTIILDELKLMSALYENEDTTIQHRKDLAEQFEKDTLIVDSLLYMQLSKYRVIPQYRIDSIYKSKGIDGLLFSFFDGVWFIPQCSTDSMLTPPEQRYVIYLLQQHGFSVKIDCESGCLYIIKATTSER</sequence>
<name>A0A2R3MSR8_9BACE</name>
<organism evidence="1 2">
    <name type="scientific">Prevotella heparinolytica</name>
    <dbReference type="NCBI Taxonomy" id="28113"/>
    <lineage>
        <taxon>Bacteria</taxon>
        <taxon>Pseudomonadati</taxon>
        <taxon>Bacteroidota</taxon>
        <taxon>Bacteroidia</taxon>
        <taxon>Bacteroidales</taxon>
        <taxon>Bacteroidaceae</taxon>
        <taxon>Bacteroides</taxon>
    </lineage>
</organism>
<dbReference type="Proteomes" id="UP000295600">
    <property type="component" value="Unassembled WGS sequence"/>
</dbReference>
<dbReference type="KEGG" id="bhf:C3V43_09955"/>
<protein>
    <submittedName>
        <fullName evidence="1">Uncharacterized protein</fullName>
    </submittedName>
</protein>
<proteinExistence type="predicted"/>
<comment type="caution">
    <text evidence="1">The sequence shown here is derived from an EMBL/GenBank/DDBJ whole genome shotgun (WGS) entry which is preliminary data.</text>
</comment>
<dbReference type="RefSeq" id="WP_106069674.1">
    <property type="nucleotide sequence ID" value="NZ_CP027234.1"/>
</dbReference>
<evidence type="ECO:0000313" key="1">
    <source>
        <dbReference type="EMBL" id="TCO96379.1"/>
    </source>
</evidence>
<dbReference type="EMBL" id="SLXB01000001">
    <property type="protein sequence ID" value="TCO96379.1"/>
    <property type="molecule type" value="Genomic_DNA"/>
</dbReference>
<dbReference type="GeneID" id="94548747"/>
<evidence type="ECO:0000313" key="2">
    <source>
        <dbReference type="Proteomes" id="UP000295600"/>
    </source>
</evidence>
<accession>A0A2R3MSR8</accession>
<reference evidence="1 2" key="1">
    <citation type="submission" date="2019-03" db="EMBL/GenBank/DDBJ databases">
        <title>Genomic Encyclopedia of Type Strains, Phase IV (KMG-IV): sequencing the most valuable type-strain genomes for metagenomic binning, comparative biology and taxonomic classification.</title>
        <authorList>
            <person name="Goeker M."/>
        </authorList>
    </citation>
    <scope>NUCLEOTIDE SEQUENCE [LARGE SCALE GENOMIC DNA]</scope>
    <source>
        <strain evidence="1 2">DSM 23917</strain>
    </source>
</reference>
<gene>
    <name evidence="1" type="ORF">EV202_101150</name>
</gene>